<protein>
    <submittedName>
        <fullName evidence="5">FAD-dependent monooxygenase</fullName>
    </submittedName>
</protein>
<evidence type="ECO:0000256" key="3">
    <source>
        <dbReference type="ARBA" id="ARBA00022827"/>
    </source>
</evidence>
<comment type="caution">
    <text evidence="5">The sequence shown here is derived from an EMBL/GenBank/DDBJ whole genome shotgun (WGS) entry which is preliminary data.</text>
</comment>
<dbReference type="Gene3D" id="3.30.9.10">
    <property type="entry name" value="D-Amino Acid Oxidase, subunit A, domain 2"/>
    <property type="match status" value="1"/>
</dbReference>
<dbReference type="SUPFAM" id="SSF51905">
    <property type="entry name" value="FAD/NAD(P)-binding domain"/>
    <property type="match status" value="1"/>
</dbReference>
<dbReference type="Gene3D" id="3.50.50.60">
    <property type="entry name" value="FAD/NAD(P)-binding domain"/>
    <property type="match status" value="1"/>
</dbReference>
<dbReference type="Pfam" id="PF01494">
    <property type="entry name" value="FAD_binding_3"/>
    <property type="match status" value="1"/>
</dbReference>
<keyword evidence="5" id="KW-0503">Monooxygenase</keyword>
<dbReference type="RefSeq" id="WP_226954704.1">
    <property type="nucleotide sequence ID" value="NZ_JACDXW010000005.1"/>
</dbReference>
<gene>
    <name evidence="5" type="ORF">H0484_11060</name>
</gene>
<keyword evidence="3" id="KW-0274">FAD</keyword>
<comment type="cofactor">
    <cofactor evidence="1">
        <name>FAD</name>
        <dbReference type="ChEBI" id="CHEBI:57692"/>
    </cofactor>
</comment>
<keyword evidence="6" id="KW-1185">Reference proteome</keyword>
<dbReference type="PRINTS" id="PR00420">
    <property type="entry name" value="RNGMNOXGNASE"/>
</dbReference>
<organism evidence="5 6">
    <name type="scientific">Mesopusillimonas faecipullorum</name>
    <dbReference type="NCBI Taxonomy" id="2755040"/>
    <lineage>
        <taxon>Bacteria</taxon>
        <taxon>Pseudomonadati</taxon>
        <taxon>Pseudomonadota</taxon>
        <taxon>Betaproteobacteria</taxon>
        <taxon>Burkholderiales</taxon>
        <taxon>Alcaligenaceae</taxon>
        <taxon>Mesopusillimonas</taxon>
    </lineage>
</organism>
<dbReference type="PANTHER" id="PTHR43004:SF19">
    <property type="entry name" value="BINDING MONOOXYGENASE, PUTATIVE (JCVI)-RELATED"/>
    <property type="match status" value="1"/>
</dbReference>
<dbReference type="Pfam" id="PF21274">
    <property type="entry name" value="Rng_hyd_C"/>
    <property type="match status" value="1"/>
</dbReference>
<proteinExistence type="predicted"/>
<evidence type="ECO:0000259" key="4">
    <source>
        <dbReference type="Pfam" id="PF01494"/>
    </source>
</evidence>
<sequence>MKNVPVLIAGGASVGLSMAAELGWRGVPCLLVEQRAEVNPHPRANAVGNRTMEYFRRWGVDEKLVNKGIPANYPADYYWVSSMHGHPLHRISMLSYEQLLNARASGEADPMAEMYWSPYLKTIVGQQHVEYALKDYVQTLDCVDSRFGWALREFEQDADGVTASIECLESGRVEQIRSRFLVGCDGGRSLVRSQLDVPMSGRSNMARFVSIYFRCPDFMQAHDFDHGNIYFPLRKEYAGFLLNWDGGTLWTYHLILPEGKEWDDIDPAAAVCALLGKQVPLEVIEVQPWTAHALTVDQYSVGNVFLAGDAAHKFTPTGGLGMNTGVGDAVELGWKLEAVIKGWAPPQLLATYHTERHPIGVRNTLEAADNFDKLYSVMQYGPELDADDEAGKALRQKLGEELQRQEKILASSGVLLGYRYNDTPICVPDGTPEPLDDPRRYVPTARPGHRAPHVWLTPETSILDLFGQGFTLLDFSGEKAGCSWAQHAQLLGVPLTVQEISHTGAKELYGAELVLVRPDMMVSWRGDAAEDAAAILQTVSGRSLQREAA</sequence>
<evidence type="ECO:0000256" key="2">
    <source>
        <dbReference type="ARBA" id="ARBA00022630"/>
    </source>
</evidence>
<name>A0ABS8CE29_9BURK</name>
<dbReference type="Proteomes" id="UP000776983">
    <property type="component" value="Unassembled WGS sequence"/>
</dbReference>
<evidence type="ECO:0000256" key="1">
    <source>
        <dbReference type="ARBA" id="ARBA00001974"/>
    </source>
</evidence>
<dbReference type="InterPro" id="IPR050641">
    <property type="entry name" value="RIFMO-like"/>
</dbReference>
<dbReference type="EMBL" id="JACDXW010000005">
    <property type="protein sequence ID" value="MCB5364287.1"/>
    <property type="molecule type" value="Genomic_DNA"/>
</dbReference>
<keyword evidence="5" id="KW-0560">Oxidoreductase</keyword>
<evidence type="ECO:0000313" key="6">
    <source>
        <dbReference type="Proteomes" id="UP000776983"/>
    </source>
</evidence>
<dbReference type="Gene3D" id="3.40.30.120">
    <property type="match status" value="1"/>
</dbReference>
<feature type="domain" description="FAD-binding" evidence="4">
    <location>
        <begin position="4"/>
        <end position="362"/>
    </location>
</feature>
<keyword evidence="2" id="KW-0285">Flavoprotein</keyword>
<accession>A0ABS8CE29</accession>
<dbReference type="InterPro" id="IPR036188">
    <property type="entry name" value="FAD/NAD-bd_sf"/>
</dbReference>
<dbReference type="PANTHER" id="PTHR43004">
    <property type="entry name" value="TRK SYSTEM POTASSIUM UPTAKE PROTEIN"/>
    <property type="match status" value="1"/>
</dbReference>
<dbReference type="NCBIfam" id="NF004780">
    <property type="entry name" value="PRK06126.1"/>
    <property type="match status" value="1"/>
</dbReference>
<reference evidence="5 6" key="1">
    <citation type="submission" date="2020-07" db="EMBL/GenBank/DDBJ databases">
        <title>Pusillimonas sp. nov., isolated from poultry manure in Taiwan.</title>
        <authorList>
            <person name="Lin S.-Y."/>
            <person name="Tang Y.-S."/>
            <person name="Young C.-C."/>
        </authorList>
    </citation>
    <scope>NUCLEOTIDE SEQUENCE [LARGE SCALE GENOMIC DNA]</scope>
    <source>
        <strain evidence="5 6">CC-YST705</strain>
    </source>
</reference>
<dbReference type="InterPro" id="IPR002938">
    <property type="entry name" value="FAD-bd"/>
</dbReference>
<dbReference type="GO" id="GO:0004497">
    <property type="term" value="F:monooxygenase activity"/>
    <property type="evidence" value="ECO:0007669"/>
    <property type="project" value="UniProtKB-KW"/>
</dbReference>
<evidence type="ECO:0000313" key="5">
    <source>
        <dbReference type="EMBL" id="MCB5364287.1"/>
    </source>
</evidence>